<dbReference type="Proteomes" id="UP000070257">
    <property type="component" value="Unassembled WGS sequence"/>
</dbReference>
<dbReference type="EMBL" id="LHXT01000018">
    <property type="protein sequence ID" value="KXA98514.1"/>
    <property type="molecule type" value="Genomic_DNA"/>
</dbReference>
<dbReference type="AlphaFoldDB" id="A0A656YWI4"/>
<name>A0A656YWI4_9EURY</name>
<reference evidence="1 2" key="1">
    <citation type="journal article" date="2016" name="Sci. Rep.">
        <title>Metabolic traits of an uncultured archaeal lineage -MSBL1- from brine pools of the Red Sea.</title>
        <authorList>
            <person name="Mwirichia R."/>
            <person name="Alam I."/>
            <person name="Rashid M."/>
            <person name="Vinu M."/>
            <person name="Ba-Alawi W."/>
            <person name="Anthony Kamau A."/>
            <person name="Kamanda Ngugi D."/>
            <person name="Goker M."/>
            <person name="Klenk H.P."/>
            <person name="Bajic V."/>
            <person name="Stingl U."/>
        </authorList>
    </citation>
    <scope>NUCLEOTIDE SEQUENCE [LARGE SCALE GENOMIC DNA]</scope>
    <source>
        <strain evidence="1">SCGC-AAA259J03</strain>
    </source>
</reference>
<accession>A0A656YWI4</accession>
<keyword evidence="2" id="KW-1185">Reference proteome</keyword>
<evidence type="ECO:0000313" key="1">
    <source>
        <dbReference type="EMBL" id="KXA98514.1"/>
    </source>
</evidence>
<evidence type="ECO:0000313" key="2">
    <source>
        <dbReference type="Proteomes" id="UP000070257"/>
    </source>
</evidence>
<proteinExistence type="predicted"/>
<sequence>MQRLDLYDLTGPETREYERMVAKGEIREVLGGRDADTWILLRADSHPDSRILSNDSFGDWKNIFPLVEEEERIIRFEARGRDIEIRW</sequence>
<gene>
    <name evidence="1" type="ORF">AKJ39_01850</name>
</gene>
<protein>
    <submittedName>
        <fullName evidence="1">Uncharacterized protein</fullName>
    </submittedName>
</protein>
<comment type="caution">
    <text evidence="1">The sequence shown here is derived from an EMBL/GenBank/DDBJ whole genome shotgun (WGS) entry which is preliminary data.</text>
</comment>
<organism evidence="1 2">
    <name type="scientific">candidate division MSBL1 archaeon SCGC-AAA259J03</name>
    <dbReference type="NCBI Taxonomy" id="1698269"/>
    <lineage>
        <taxon>Archaea</taxon>
        <taxon>Methanobacteriati</taxon>
        <taxon>Methanobacteriota</taxon>
        <taxon>candidate division MSBL1</taxon>
    </lineage>
</organism>